<dbReference type="GO" id="GO:0003677">
    <property type="term" value="F:DNA binding"/>
    <property type="evidence" value="ECO:0007669"/>
    <property type="project" value="InterPro"/>
</dbReference>
<keyword evidence="3" id="KW-1185">Reference proteome</keyword>
<dbReference type="InterPro" id="IPR010057">
    <property type="entry name" value="Transcription_activator_Rgg_C"/>
</dbReference>
<sequence>MNIGGTLKKIREAKNLTQKEVSEDILSLSFYNKIENDKNSLTIELFFKILNRLNVDFDEFFFIHNNYSKSIYDNYWYKIYSFYYLSDSNSLELLINSLSLDYKKTKNIQFYQLSQIAHVVSCRIKGIPPKEKVVNEICTYLISIESWTKHEISLFISTMDVFNFDILLILSEKILKTLRNYSKNQDYAHFMNGALINLTVICLESDKINDSHYFLNLLKSQNLDEKNLYEKNVINFLEGIYRLSTGDRKGEERAKKSIEIFEYLDMKEHASKYELFLKKIKNQIDLN</sequence>
<dbReference type="Gene3D" id="1.25.40.10">
    <property type="entry name" value="Tetratricopeptide repeat domain"/>
    <property type="match status" value="1"/>
</dbReference>
<dbReference type="PROSITE" id="PS50943">
    <property type="entry name" value="HTH_CROC1"/>
    <property type="match status" value="1"/>
</dbReference>
<proteinExistence type="predicted"/>
<dbReference type="PATRIC" id="fig|1449336.4.peg.866"/>
<dbReference type="Proteomes" id="UP000051658">
    <property type="component" value="Unassembled WGS sequence"/>
</dbReference>
<dbReference type="GeneID" id="89589923"/>
<feature type="domain" description="HTH cro/C1-type" evidence="1">
    <location>
        <begin position="7"/>
        <end position="60"/>
    </location>
</feature>
<gene>
    <name evidence="2" type="ORF">IV74_GL000846</name>
</gene>
<protein>
    <recommendedName>
        <fullName evidence="1">HTH cro/C1-type domain-containing protein</fullName>
    </recommendedName>
</protein>
<evidence type="ECO:0000259" key="1">
    <source>
        <dbReference type="PROSITE" id="PS50943"/>
    </source>
</evidence>
<dbReference type="AlphaFoldDB" id="A0A0R2HZ57"/>
<dbReference type="SMART" id="SM00530">
    <property type="entry name" value="HTH_XRE"/>
    <property type="match status" value="1"/>
</dbReference>
<evidence type="ECO:0000313" key="3">
    <source>
        <dbReference type="Proteomes" id="UP000051658"/>
    </source>
</evidence>
<dbReference type="InterPro" id="IPR010982">
    <property type="entry name" value="Lambda_DNA-bd_dom_sf"/>
</dbReference>
<organism evidence="2 3">
    <name type="scientific">Carnobacterium divergens DSM 20623</name>
    <dbReference type="NCBI Taxonomy" id="1449336"/>
    <lineage>
        <taxon>Bacteria</taxon>
        <taxon>Bacillati</taxon>
        <taxon>Bacillota</taxon>
        <taxon>Bacilli</taxon>
        <taxon>Lactobacillales</taxon>
        <taxon>Carnobacteriaceae</taxon>
        <taxon>Carnobacterium</taxon>
    </lineage>
</organism>
<evidence type="ECO:0000313" key="2">
    <source>
        <dbReference type="EMBL" id="KRN56598.1"/>
    </source>
</evidence>
<dbReference type="CDD" id="cd00093">
    <property type="entry name" value="HTH_XRE"/>
    <property type="match status" value="1"/>
</dbReference>
<reference evidence="2 3" key="1">
    <citation type="journal article" date="2015" name="Genome Announc.">
        <title>Expanding the biotechnology potential of lactobacilli through comparative genomics of 213 strains and associated genera.</title>
        <authorList>
            <person name="Sun Z."/>
            <person name="Harris H.M."/>
            <person name="McCann A."/>
            <person name="Guo C."/>
            <person name="Argimon S."/>
            <person name="Zhang W."/>
            <person name="Yang X."/>
            <person name="Jeffery I.B."/>
            <person name="Cooney J.C."/>
            <person name="Kagawa T.F."/>
            <person name="Liu W."/>
            <person name="Song Y."/>
            <person name="Salvetti E."/>
            <person name="Wrobel A."/>
            <person name="Rasinkangas P."/>
            <person name="Parkhill J."/>
            <person name="Rea M.C."/>
            <person name="O'Sullivan O."/>
            <person name="Ritari J."/>
            <person name="Douillard F.P."/>
            <person name="Paul Ross R."/>
            <person name="Yang R."/>
            <person name="Briner A.E."/>
            <person name="Felis G.E."/>
            <person name="de Vos W.M."/>
            <person name="Barrangou R."/>
            <person name="Klaenhammer T.R."/>
            <person name="Caufield P.W."/>
            <person name="Cui Y."/>
            <person name="Zhang H."/>
            <person name="O'Toole P.W."/>
        </authorList>
    </citation>
    <scope>NUCLEOTIDE SEQUENCE [LARGE SCALE GENOMIC DNA]</scope>
    <source>
        <strain evidence="2 3">DSM 20623</strain>
    </source>
</reference>
<dbReference type="PANTHER" id="PTHR37038:SF12">
    <property type="entry name" value="TRANSCRIPTIONAL REGULATOR"/>
    <property type="match status" value="1"/>
</dbReference>
<dbReference type="EMBL" id="JQBS01000024">
    <property type="protein sequence ID" value="KRN56598.1"/>
    <property type="molecule type" value="Genomic_DNA"/>
</dbReference>
<dbReference type="Pfam" id="PF01381">
    <property type="entry name" value="HTH_3"/>
    <property type="match status" value="1"/>
</dbReference>
<dbReference type="Pfam" id="PF21259">
    <property type="entry name" value="Rgg_C"/>
    <property type="match status" value="1"/>
</dbReference>
<name>A0A0R2HZ57_CARDV</name>
<dbReference type="RefSeq" id="WP_051915722.1">
    <property type="nucleotide sequence ID" value="NZ_JQBS01000024.1"/>
</dbReference>
<dbReference type="InterPro" id="IPR011990">
    <property type="entry name" value="TPR-like_helical_dom_sf"/>
</dbReference>
<dbReference type="InterPro" id="IPR001387">
    <property type="entry name" value="Cro/C1-type_HTH"/>
</dbReference>
<dbReference type="SUPFAM" id="SSF47413">
    <property type="entry name" value="lambda repressor-like DNA-binding domains"/>
    <property type="match status" value="1"/>
</dbReference>
<accession>A0A0R2HZ57</accession>
<dbReference type="NCBIfam" id="TIGR01716">
    <property type="entry name" value="RGG_Cterm"/>
    <property type="match status" value="1"/>
</dbReference>
<dbReference type="InterPro" id="IPR053163">
    <property type="entry name" value="HTH-type_regulator_Rgg"/>
</dbReference>
<dbReference type="PANTHER" id="PTHR37038">
    <property type="entry name" value="TRANSCRIPTIONAL REGULATOR-RELATED"/>
    <property type="match status" value="1"/>
</dbReference>
<comment type="caution">
    <text evidence="2">The sequence shown here is derived from an EMBL/GenBank/DDBJ whole genome shotgun (WGS) entry which is preliminary data.</text>
</comment>